<reference evidence="1 2" key="1">
    <citation type="journal article" date="2022" name="bioRxiv">
        <title>The genome of the oomycete Peronosclerospora sorghi, a cosmopolitan pathogen of maize and sorghum, is inflated with dispersed pseudogenes.</title>
        <authorList>
            <person name="Fletcher K."/>
            <person name="Martin F."/>
            <person name="Isakeit T."/>
            <person name="Cavanaugh K."/>
            <person name="Magill C."/>
            <person name="Michelmore R."/>
        </authorList>
    </citation>
    <scope>NUCLEOTIDE SEQUENCE [LARGE SCALE GENOMIC DNA]</scope>
    <source>
        <strain evidence="1">P6</strain>
    </source>
</reference>
<comment type="caution">
    <text evidence="1">The sequence shown here is derived from an EMBL/GenBank/DDBJ whole genome shotgun (WGS) entry which is preliminary data.</text>
</comment>
<keyword evidence="2" id="KW-1185">Reference proteome</keyword>
<organism evidence="1 2">
    <name type="scientific">Peronosclerospora sorghi</name>
    <dbReference type="NCBI Taxonomy" id="230839"/>
    <lineage>
        <taxon>Eukaryota</taxon>
        <taxon>Sar</taxon>
        <taxon>Stramenopiles</taxon>
        <taxon>Oomycota</taxon>
        <taxon>Peronosporomycetes</taxon>
        <taxon>Peronosporales</taxon>
        <taxon>Peronosporaceae</taxon>
        <taxon>Peronosclerospora</taxon>
    </lineage>
</organism>
<sequence>MERTETCVLWKSSRSWAVGERQDKFATGLYTGCCYSRKLTACIIPVNAKEDYELPTGDKKEELTSRY</sequence>
<evidence type="ECO:0000313" key="2">
    <source>
        <dbReference type="Proteomes" id="UP001163321"/>
    </source>
</evidence>
<name>A0ACC0VRL1_9STRA</name>
<evidence type="ECO:0000313" key="1">
    <source>
        <dbReference type="EMBL" id="KAI9908585.1"/>
    </source>
</evidence>
<dbReference type="EMBL" id="CM047587">
    <property type="protein sequence ID" value="KAI9908585.1"/>
    <property type="molecule type" value="Genomic_DNA"/>
</dbReference>
<proteinExistence type="predicted"/>
<dbReference type="Proteomes" id="UP001163321">
    <property type="component" value="Chromosome 8"/>
</dbReference>
<gene>
    <name evidence="1" type="ORF">PsorP6_004769</name>
</gene>
<protein>
    <submittedName>
        <fullName evidence="1">Uncharacterized protein</fullName>
    </submittedName>
</protein>
<accession>A0ACC0VRL1</accession>